<evidence type="ECO:0000313" key="1">
    <source>
        <dbReference type="EMBL" id="TWT97419.1"/>
    </source>
</evidence>
<comment type="caution">
    <text evidence="1">The sequence shown here is derived from an EMBL/GenBank/DDBJ whole genome shotgun (WGS) entry which is preliminary data.</text>
</comment>
<dbReference type="InterPro" id="IPR000944">
    <property type="entry name" value="Tscrpt_reg_Rrf2"/>
</dbReference>
<dbReference type="SUPFAM" id="SSF46785">
    <property type="entry name" value="Winged helix' DNA-binding domain"/>
    <property type="match status" value="1"/>
</dbReference>
<dbReference type="PANTHER" id="PTHR33221">
    <property type="entry name" value="WINGED HELIX-TURN-HELIX TRANSCRIPTIONAL REGULATOR, RRF2 FAMILY"/>
    <property type="match status" value="1"/>
</dbReference>
<dbReference type="PROSITE" id="PS51197">
    <property type="entry name" value="HTH_RRF2_2"/>
    <property type="match status" value="1"/>
</dbReference>
<dbReference type="EMBL" id="SJPM01000004">
    <property type="protein sequence ID" value="TWT97419.1"/>
    <property type="molecule type" value="Genomic_DNA"/>
</dbReference>
<dbReference type="Proteomes" id="UP000316213">
    <property type="component" value="Unassembled WGS sequence"/>
</dbReference>
<dbReference type="GO" id="GO:0005829">
    <property type="term" value="C:cytosol"/>
    <property type="evidence" value="ECO:0007669"/>
    <property type="project" value="TreeGrafter"/>
</dbReference>
<gene>
    <name evidence="1" type="primary">cymR</name>
    <name evidence="1" type="ORF">Pla100_25710</name>
</gene>
<dbReference type="Gene3D" id="1.10.10.10">
    <property type="entry name" value="Winged helix-like DNA-binding domain superfamily/Winged helix DNA-binding domain"/>
    <property type="match status" value="1"/>
</dbReference>
<dbReference type="PANTHER" id="PTHR33221:SF16">
    <property type="entry name" value="HTH-TYPE TRANSCRIPTIONAL REGULATOR SLR0846-RELATED"/>
    <property type="match status" value="1"/>
</dbReference>
<dbReference type="OrthoDB" id="9808360at2"/>
<sequence>MVINAAVHYACLAMMDLAIHGGVSNSGDSSGHHEVVPVRSSEIIRRNEIPGPYLVQILRTLKATGWIQAVRGSQGGYLLVVAPDSITLLDIAEAIGCPDSIEPARDDEPSAQRALKKHWRDADEQSRQQLARVRLGDVIRSVRESEEPMFYI</sequence>
<dbReference type="Pfam" id="PF02082">
    <property type="entry name" value="Rrf2"/>
    <property type="match status" value="1"/>
</dbReference>
<dbReference type="GO" id="GO:0003700">
    <property type="term" value="F:DNA-binding transcription factor activity"/>
    <property type="evidence" value="ECO:0007669"/>
    <property type="project" value="TreeGrafter"/>
</dbReference>
<proteinExistence type="predicted"/>
<reference evidence="1 2" key="1">
    <citation type="submission" date="2019-02" db="EMBL/GenBank/DDBJ databases">
        <title>Deep-cultivation of Planctomycetes and their phenomic and genomic characterization uncovers novel biology.</title>
        <authorList>
            <person name="Wiegand S."/>
            <person name="Jogler M."/>
            <person name="Boedeker C."/>
            <person name="Pinto D."/>
            <person name="Vollmers J."/>
            <person name="Rivas-Marin E."/>
            <person name="Kohn T."/>
            <person name="Peeters S.H."/>
            <person name="Heuer A."/>
            <person name="Rast P."/>
            <person name="Oberbeckmann S."/>
            <person name="Bunk B."/>
            <person name="Jeske O."/>
            <person name="Meyerdierks A."/>
            <person name="Storesund J.E."/>
            <person name="Kallscheuer N."/>
            <person name="Luecker S."/>
            <person name="Lage O.M."/>
            <person name="Pohl T."/>
            <person name="Merkel B.J."/>
            <person name="Hornburger P."/>
            <person name="Mueller R.-W."/>
            <person name="Bruemmer F."/>
            <person name="Labrenz M."/>
            <person name="Spormann A.M."/>
            <person name="Op Den Camp H."/>
            <person name="Overmann J."/>
            <person name="Amann R."/>
            <person name="Jetten M.S.M."/>
            <person name="Mascher T."/>
            <person name="Medema M.H."/>
            <person name="Devos D.P."/>
            <person name="Kaster A.-K."/>
            <person name="Ovreas L."/>
            <person name="Rohde M."/>
            <person name="Galperin M.Y."/>
            <person name="Jogler C."/>
        </authorList>
    </citation>
    <scope>NUCLEOTIDE SEQUENCE [LARGE SCALE GENOMIC DNA]</scope>
    <source>
        <strain evidence="1 2">Pla100</strain>
    </source>
</reference>
<organism evidence="1 2">
    <name type="scientific">Neorhodopirellula pilleata</name>
    <dbReference type="NCBI Taxonomy" id="2714738"/>
    <lineage>
        <taxon>Bacteria</taxon>
        <taxon>Pseudomonadati</taxon>
        <taxon>Planctomycetota</taxon>
        <taxon>Planctomycetia</taxon>
        <taxon>Pirellulales</taxon>
        <taxon>Pirellulaceae</taxon>
        <taxon>Neorhodopirellula</taxon>
    </lineage>
</organism>
<evidence type="ECO:0000313" key="2">
    <source>
        <dbReference type="Proteomes" id="UP000316213"/>
    </source>
</evidence>
<dbReference type="AlphaFoldDB" id="A0A5C6ACU1"/>
<dbReference type="InterPro" id="IPR036390">
    <property type="entry name" value="WH_DNA-bd_sf"/>
</dbReference>
<name>A0A5C6ACU1_9BACT</name>
<keyword evidence="2" id="KW-1185">Reference proteome</keyword>
<dbReference type="InterPro" id="IPR036388">
    <property type="entry name" value="WH-like_DNA-bd_sf"/>
</dbReference>
<protein>
    <submittedName>
        <fullName evidence="1">HTH-type transcriptional regulator CymR</fullName>
    </submittedName>
</protein>
<dbReference type="RefSeq" id="WP_146578006.1">
    <property type="nucleotide sequence ID" value="NZ_SJPM01000004.1"/>
</dbReference>
<accession>A0A5C6ACU1</accession>